<feature type="domain" description="Metallo-beta-lactamase" evidence="6">
    <location>
        <begin position="43"/>
        <end position="252"/>
    </location>
</feature>
<evidence type="ECO:0000256" key="3">
    <source>
        <dbReference type="ARBA" id="ARBA00022723"/>
    </source>
</evidence>
<dbReference type="Proteomes" id="UP001597076">
    <property type="component" value="Unassembled WGS sequence"/>
</dbReference>
<evidence type="ECO:0000259" key="6">
    <source>
        <dbReference type="SMART" id="SM00849"/>
    </source>
</evidence>
<evidence type="ECO:0000313" key="7">
    <source>
        <dbReference type="EMBL" id="MFD1563852.1"/>
    </source>
</evidence>
<comment type="caution">
    <text evidence="7">The sequence shown here is derived from an EMBL/GenBank/DDBJ whole genome shotgun (WGS) entry which is preliminary data.</text>
</comment>
<dbReference type="EMBL" id="JBHUDI010000005">
    <property type="protein sequence ID" value="MFD1563852.1"/>
    <property type="molecule type" value="Genomic_DNA"/>
</dbReference>
<dbReference type="InterPro" id="IPR051013">
    <property type="entry name" value="MBL_superfamily_lactonases"/>
</dbReference>
<accession>A0ABD6BH52</accession>
<keyword evidence="4" id="KW-0378">Hydrolase</keyword>
<keyword evidence="5" id="KW-0862">Zinc</keyword>
<dbReference type="Pfam" id="PF00753">
    <property type="entry name" value="Lactamase_B"/>
    <property type="match status" value="1"/>
</dbReference>
<organism evidence="7 8">
    <name type="scientific">Haloarchaeobius amylolyticus</name>
    <dbReference type="NCBI Taxonomy" id="1198296"/>
    <lineage>
        <taxon>Archaea</taxon>
        <taxon>Methanobacteriati</taxon>
        <taxon>Methanobacteriota</taxon>
        <taxon>Stenosarchaea group</taxon>
        <taxon>Halobacteria</taxon>
        <taxon>Halobacteriales</taxon>
        <taxon>Halorubellaceae</taxon>
        <taxon>Haloarchaeobius</taxon>
    </lineage>
</organism>
<dbReference type="GO" id="GO:0046872">
    <property type="term" value="F:metal ion binding"/>
    <property type="evidence" value="ECO:0007669"/>
    <property type="project" value="UniProtKB-KW"/>
</dbReference>
<dbReference type="Gene3D" id="3.60.15.10">
    <property type="entry name" value="Ribonuclease Z/Hydroxyacylglutathione hydrolase-like"/>
    <property type="match status" value="1"/>
</dbReference>
<comment type="similarity">
    <text evidence="2">Belongs to the metallo-beta-lactamase superfamily.</text>
</comment>
<name>A0ABD6BH52_9EURY</name>
<reference evidence="7 8" key="1">
    <citation type="journal article" date="2019" name="Int. J. Syst. Evol. Microbiol.">
        <title>The Global Catalogue of Microorganisms (GCM) 10K type strain sequencing project: providing services to taxonomists for standard genome sequencing and annotation.</title>
        <authorList>
            <consortium name="The Broad Institute Genomics Platform"/>
            <consortium name="The Broad Institute Genome Sequencing Center for Infectious Disease"/>
            <person name="Wu L."/>
            <person name="Ma J."/>
        </authorList>
    </citation>
    <scope>NUCLEOTIDE SEQUENCE [LARGE SCALE GENOMIC DNA]</scope>
    <source>
        <strain evidence="7 8">CGMCC 1.12230</strain>
    </source>
</reference>
<evidence type="ECO:0000313" key="8">
    <source>
        <dbReference type="Proteomes" id="UP001597076"/>
    </source>
</evidence>
<dbReference type="SUPFAM" id="SSF56281">
    <property type="entry name" value="Metallo-hydrolase/oxidoreductase"/>
    <property type="match status" value="1"/>
</dbReference>
<keyword evidence="3" id="KW-0479">Metal-binding</keyword>
<keyword evidence="8" id="KW-1185">Reference proteome</keyword>
<dbReference type="InterPro" id="IPR001279">
    <property type="entry name" value="Metallo-B-lactamas"/>
</dbReference>
<evidence type="ECO:0000256" key="4">
    <source>
        <dbReference type="ARBA" id="ARBA00022801"/>
    </source>
</evidence>
<dbReference type="GO" id="GO:0016787">
    <property type="term" value="F:hydrolase activity"/>
    <property type="evidence" value="ECO:0007669"/>
    <property type="project" value="UniProtKB-KW"/>
</dbReference>
<sequence length="265" mass="29464">MVDATLTPIDRGTITADRNNIVEGAVLGTADEPNPETVMDDAPVYNVVIDHPEATILWDTGSHPDAANGHWPADLYAAFEHTGLRPLEDDLADAGYAVDDIDIVIQSHLHLDHAGGLYAFEGTDTPIVVHEAELKHAYYSAKTDAGDVAYLAGDFDRDLNWKIVHRHRRQLVDGLELHHFPGHTPGLLGVRLDLDDIGTVILAGDQAYTRENYEQGHPMGGGLLWSNRDWYESLRTVKDLERRHDAQVLCGHAREDLETLQNRFE</sequence>
<dbReference type="PANTHER" id="PTHR42978">
    <property type="entry name" value="QUORUM-QUENCHING LACTONASE YTNP-RELATED-RELATED"/>
    <property type="match status" value="1"/>
</dbReference>
<evidence type="ECO:0000256" key="2">
    <source>
        <dbReference type="ARBA" id="ARBA00007749"/>
    </source>
</evidence>
<dbReference type="SMART" id="SM00849">
    <property type="entry name" value="Lactamase_B"/>
    <property type="match status" value="1"/>
</dbReference>
<dbReference type="CDD" id="cd07729">
    <property type="entry name" value="AHL_lactonase_MBL-fold"/>
    <property type="match status" value="1"/>
</dbReference>
<gene>
    <name evidence="7" type="ORF">ACFR99_09855</name>
</gene>
<evidence type="ECO:0000256" key="1">
    <source>
        <dbReference type="ARBA" id="ARBA00001947"/>
    </source>
</evidence>
<evidence type="ECO:0000256" key="5">
    <source>
        <dbReference type="ARBA" id="ARBA00022833"/>
    </source>
</evidence>
<protein>
    <submittedName>
        <fullName evidence="7">N-acyl homoserine lactonase family protein</fullName>
    </submittedName>
</protein>
<dbReference type="InterPro" id="IPR036866">
    <property type="entry name" value="RibonucZ/Hydroxyglut_hydro"/>
</dbReference>
<dbReference type="RefSeq" id="WP_390286797.1">
    <property type="nucleotide sequence ID" value="NZ_JBHUDI010000005.1"/>
</dbReference>
<dbReference type="PANTHER" id="PTHR42978:SF2">
    <property type="entry name" value="102 KBASES UNSTABLE REGION: FROM 1 TO 119443"/>
    <property type="match status" value="1"/>
</dbReference>
<proteinExistence type="inferred from homology"/>
<dbReference type="AlphaFoldDB" id="A0ABD6BH52"/>
<comment type="cofactor">
    <cofactor evidence="1">
        <name>Zn(2+)</name>
        <dbReference type="ChEBI" id="CHEBI:29105"/>
    </cofactor>
</comment>